<dbReference type="RefSeq" id="WP_217789839.1">
    <property type="nucleotide sequence ID" value="NZ_JAHSPG010000002.1"/>
</dbReference>
<dbReference type="GO" id="GO:0046872">
    <property type="term" value="F:metal ion binding"/>
    <property type="evidence" value="ECO:0007669"/>
    <property type="project" value="UniProtKB-KW"/>
</dbReference>
<name>A0A9E2W1M9_9BACT</name>
<evidence type="ECO:0000256" key="1">
    <source>
        <dbReference type="ARBA" id="ARBA00022723"/>
    </source>
</evidence>
<feature type="binding site" evidence="2">
    <location>
        <position position="55"/>
    </location>
    <ligand>
        <name>a divalent metal cation</name>
        <dbReference type="ChEBI" id="CHEBI:60240"/>
    </ligand>
</feature>
<keyword evidence="4" id="KW-1185">Reference proteome</keyword>
<dbReference type="Pfam" id="PF05163">
    <property type="entry name" value="DinB"/>
    <property type="match status" value="1"/>
</dbReference>
<evidence type="ECO:0000313" key="4">
    <source>
        <dbReference type="Proteomes" id="UP000812270"/>
    </source>
</evidence>
<organism evidence="3 4">
    <name type="scientific">Pinibacter aurantiacus</name>
    <dbReference type="NCBI Taxonomy" id="2851599"/>
    <lineage>
        <taxon>Bacteria</taxon>
        <taxon>Pseudomonadati</taxon>
        <taxon>Bacteroidota</taxon>
        <taxon>Chitinophagia</taxon>
        <taxon>Chitinophagales</taxon>
        <taxon>Chitinophagaceae</taxon>
        <taxon>Pinibacter</taxon>
    </lineage>
</organism>
<accession>A0A9E2W1M9</accession>
<dbReference type="AlphaFoldDB" id="A0A9E2W1M9"/>
<dbReference type="Proteomes" id="UP000812270">
    <property type="component" value="Unassembled WGS sequence"/>
</dbReference>
<keyword evidence="1 2" id="KW-0479">Metal-binding</keyword>
<comment type="caution">
    <text evidence="3">The sequence shown here is derived from an EMBL/GenBank/DDBJ whole genome shotgun (WGS) entry which is preliminary data.</text>
</comment>
<sequence>MSASTDYAKLAIEQVIAEWQKQNKRVDDMLAKFSAEQFNSEIAPGKNTGTYLLGHLIAVNDNITTFLGFERSYAHYDDMFVKNPDKSGFAFPSLDELKTAWNKVNETLAKHFSSLSTEDWFTKHTAVSQSDFEANPQRNKLNIIINRTNHQSYHVGQMVLLG</sequence>
<dbReference type="EMBL" id="JAHSPG010000002">
    <property type="protein sequence ID" value="MBV4356280.1"/>
    <property type="molecule type" value="Genomic_DNA"/>
</dbReference>
<reference evidence="3" key="1">
    <citation type="submission" date="2021-06" db="EMBL/GenBank/DDBJ databases">
        <authorList>
            <person name="Huq M.A."/>
        </authorList>
    </citation>
    <scope>NUCLEOTIDE SEQUENCE</scope>
    <source>
        <strain evidence="3">MAH-26</strain>
    </source>
</reference>
<feature type="binding site" evidence="2">
    <location>
        <position position="154"/>
    </location>
    <ligand>
        <name>a divalent metal cation</name>
        <dbReference type="ChEBI" id="CHEBI:60240"/>
    </ligand>
</feature>
<dbReference type="InterPro" id="IPR007837">
    <property type="entry name" value="DinB"/>
</dbReference>
<evidence type="ECO:0000313" key="3">
    <source>
        <dbReference type="EMBL" id="MBV4356280.1"/>
    </source>
</evidence>
<protein>
    <submittedName>
        <fullName evidence="3">DinB family protein</fullName>
    </submittedName>
</protein>
<feature type="binding site" evidence="2">
    <location>
        <position position="150"/>
    </location>
    <ligand>
        <name>a divalent metal cation</name>
        <dbReference type="ChEBI" id="CHEBI:60240"/>
    </ligand>
</feature>
<gene>
    <name evidence="3" type="ORF">KTO63_03905</name>
</gene>
<proteinExistence type="predicted"/>
<evidence type="ECO:0000256" key="2">
    <source>
        <dbReference type="PIRSR" id="PIRSR607837-1"/>
    </source>
</evidence>